<dbReference type="EMBL" id="FOMB01000011">
    <property type="protein sequence ID" value="SFC77955.1"/>
    <property type="molecule type" value="Genomic_DNA"/>
</dbReference>
<dbReference type="RefSeq" id="WP_052952927.1">
    <property type="nucleotide sequence ID" value="NZ_FOMB01000011.1"/>
</dbReference>
<evidence type="ECO:0000313" key="2">
    <source>
        <dbReference type="Proteomes" id="UP000182258"/>
    </source>
</evidence>
<sequence length="118" mass="12438">MLRAELQFPFAASSVLPFGLPEFPAQQGTGLPQADTTNAALLVSPYLFGAYGRVTLHQPTILEQASSQGASYGAGIRLGAGAQSSFSSTNLNLEYGRTERFGSGTNNDRFSLTAAFQS</sequence>
<organism evidence="1 2">
    <name type="scientific">Devosia psychrophila</name>
    <dbReference type="NCBI Taxonomy" id="728005"/>
    <lineage>
        <taxon>Bacteria</taxon>
        <taxon>Pseudomonadati</taxon>
        <taxon>Pseudomonadota</taxon>
        <taxon>Alphaproteobacteria</taxon>
        <taxon>Hyphomicrobiales</taxon>
        <taxon>Devosiaceae</taxon>
        <taxon>Devosia</taxon>
    </lineage>
</organism>
<evidence type="ECO:0000313" key="1">
    <source>
        <dbReference type="EMBL" id="SFC77955.1"/>
    </source>
</evidence>
<dbReference type="AlphaFoldDB" id="A0A1I1LY87"/>
<gene>
    <name evidence="1" type="ORF">SAMN04488059_11122</name>
</gene>
<dbReference type="Proteomes" id="UP000182258">
    <property type="component" value="Unassembled WGS sequence"/>
</dbReference>
<accession>A0A1I1LY87</accession>
<protein>
    <submittedName>
        <fullName evidence="1">Uncharacterized protein</fullName>
    </submittedName>
</protein>
<dbReference type="STRING" id="728005.SAMN04488059_11122"/>
<name>A0A1I1LY87_9HYPH</name>
<reference evidence="1 2" key="1">
    <citation type="submission" date="2016-10" db="EMBL/GenBank/DDBJ databases">
        <authorList>
            <person name="de Groot N.N."/>
        </authorList>
    </citation>
    <scope>NUCLEOTIDE SEQUENCE [LARGE SCALE GENOMIC DNA]</scope>
    <source>
        <strain evidence="1 2">CGMCC 1.10210</strain>
    </source>
</reference>
<proteinExistence type="predicted"/>